<keyword evidence="3" id="KW-1185">Reference proteome</keyword>
<organism evidence="2 3">
    <name type="scientific">Parathielavia hyrcaniae</name>
    <dbReference type="NCBI Taxonomy" id="113614"/>
    <lineage>
        <taxon>Eukaryota</taxon>
        <taxon>Fungi</taxon>
        <taxon>Dikarya</taxon>
        <taxon>Ascomycota</taxon>
        <taxon>Pezizomycotina</taxon>
        <taxon>Sordariomycetes</taxon>
        <taxon>Sordariomycetidae</taxon>
        <taxon>Sordariales</taxon>
        <taxon>Chaetomiaceae</taxon>
        <taxon>Parathielavia</taxon>
    </lineage>
</organism>
<protein>
    <submittedName>
        <fullName evidence="2">Uncharacterized protein</fullName>
    </submittedName>
</protein>
<name>A0AAN6Q0J8_9PEZI</name>
<evidence type="ECO:0000313" key="2">
    <source>
        <dbReference type="EMBL" id="KAK4099500.1"/>
    </source>
</evidence>
<sequence>MANTIRKGEGPGRDVGTTAAKEYDIVKVLDRENMAGLGRAQNTSADRMRLPSCMHHTGATVASHADHGKERKKKEKETQPADKLSAGTGGRYAASLPSHAQKNQGKRKVCGFRPSVATAPNARHPERRYRVIESSCRLRDPDIQFRESKPVLSCLPDGKGNALEISHGSLVPTESPVTVFRTVQALSLSHKGNDVCCGLRRQVLNPPILYKGPPIALLQRPLDPLWTSLQRSSWAAGPKPSGTALSRFGLRLAGPSQVGSHFPNSPNPPVRVHLDLVRFALSVKSWQQRLGPRLRCAAMHFAVRHRVVSAALR</sequence>
<feature type="compositionally biased region" description="Basic and acidic residues" evidence="1">
    <location>
        <begin position="64"/>
        <end position="80"/>
    </location>
</feature>
<reference evidence="2" key="1">
    <citation type="journal article" date="2023" name="Mol. Phylogenet. Evol.">
        <title>Genome-scale phylogeny and comparative genomics of the fungal order Sordariales.</title>
        <authorList>
            <person name="Hensen N."/>
            <person name="Bonometti L."/>
            <person name="Westerberg I."/>
            <person name="Brannstrom I.O."/>
            <person name="Guillou S."/>
            <person name="Cros-Aarteil S."/>
            <person name="Calhoun S."/>
            <person name="Haridas S."/>
            <person name="Kuo A."/>
            <person name="Mondo S."/>
            <person name="Pangilinan J."/>
            <person name="Riley R."/>
            <person name="LaButti K."/>
            <person name="Andreopoulos B."/>
            <person name="Lipzen A."/>
            <person name="Chen C."/>
            <person name="Yan M."/>
            <person name="Daum C."/>
            <person name="Ng V."/>
            <person name="Clum A."/>
            <person name="Steindorff A."/>
            <person name="Ohm R.A."/>
            <person name="Martin F."/>
            <person name="Silar P."/>
            <person name="Natvig D.O."/>
            <person name="Lalanne C."/>
            <person name="Gautier V."/>
            <person name="Ament-Velasquez S.L."/>
            <person name="Kruys A."/>
            <person name="Hutchinson M.I."/>
            <person name="Powell A.J."/>
            <person name="Barry K."/>
            <person name="Miller A.N."/>
            <person name="Grigoriev I.V."/>
            <person name="Debuchy R."/>
            <person name="Gladieux P."/>
            <person name="Hiltunen Thoren M."/>
            <person name="Johannesson H."/>
        </authorList>
    </citation>
    <scope>NUCLEOTIDE SEQUENCE</scope>
    <source>
        <strain evidence="2">CBS 757.83</strain>
    </source>
</reference>
<dbReference type="EMBL" id="MU863649">
    <property type="protein sequence ID" value="KAK4099500.1"/>
    <property type="molecule type" value="Genomic_DNA"/>
</dbReference>
<reference evidence="2" key="2">
    <citation type="submission" date="2023-05" db="EMBL/GenBank/DDBJ databases">
        <authorList>
            <consortium name="Lawrence Berkeley National Laboratory"/>
            <person name="Steindorff A."/>
            <person name="Hensen N."/>
            <person name="Bonometti L."/>
            <person name="Westerberg I."/>
            <person name="Brannstrom I.O."/>
            <person name="Guillou S."/>
            <person name="Cros-Aarteil S."/>
            <person name="Calhoun S."/>
            <person name="Haridas S."/>
            <person name="Kuo A."/>
            <person name="Mondo S."/>
            <person name="Pangilinan J."/>
            <person name="Riley R."/>
            <person name="Labutti K."/>
            <person name="Andreopoulos B."/>
            <person name="Lipzen A."/>
            <person name="Chen C."/>
            <person name="Yanf M."/>
            <person name="Daum C."/>
            <person name="Ng V."/>
            <person name="Clum A."/>
            <person name="Ohm R."/>
            <person name="Martin F."/>
            <person name="Silar P."/>
            <person name="Natvig D."/>
            <person name="Lalanne C."/>
            <person name="Gautier V."/>
            <person name="Ament-Velasquez S.L."/>
            <person name="Kruys A."/>
            <person name="Hutchinson M.I."/>
            <person name="Powell A.J."/>
            <person name="Barry K."/>
            <person name="Miller A.N."/>
            <person name="Grigoriev I.V."/>
            <person name="Debuchy R."/>
            <person name="Gladieux P."/>
            <person name="Thoren M.H."/>
            <person name="Johannesson H."/>
        </authorList>
    </citation>
    <scope>NUCLEOTIDE SEQUENCE</scope>
    <source>
        <strain evidence="2">CBS 757.83</strain>
    </source>
</reference>
<accession>A0AAN6Q0J8</accession>
<comment type="caution">
    <text evidence="2">The sequence shown here is derived from an EMBL/GenBank/DDBJ whole genome shotgun (WGS) entry which is preliminary data.</text>
</comment>
<proteinExistence type="predicted"/>
<evidence type="ECO:0000256" key="1">
    <source>
        <dbReference type="SAM" id="MobiDB-lite"/>
    </source>
</evidence>
<feature type="region of interest" description="Disordered" evidence="1">
    <location>
        <begin position="60"/>
        <end position="108"/>
    </location>
</feature>
<evidence type="ECO:0000313" key="3">
    <source>
        <dbReference type="Proteomes" id="UP001305647"/>
    </source>
</evidence>
<dbReference type="AlphaFoldDB" id="A0AAN6Q0J8"/>
<feature type="region of interest" description="Disordered" evidence="1">
    <location>
        <begin position="1"/>
        <end position="20"/>
    </location>
</feature>
<feature type="compositionally biased region" description="Basic and acidic residues" evidence="1">
    <location>
        <begin position="1"/>
        <end position="12"/>
    </location>
</feature>
<dbReference type="Proteomes" id="UP001305647">
    <property type="component" value="Unassembled WGS sequence"/>
</dbReference>
<gene>
    <name evidence="2" type="ORF">N658DRAFT_487694</name>
</gene>